<gene>
    <name evidence="2" type="ORF">RHGRI_013590</name>
</gene>
<feature type="compositionally biased region" description="Polar residues" evidence="1">
    <location>
        <begin position="234"/>
        <end position="256"/>
    </location>
</feature>
<feature type="region of interest" description="Disordered" evidence="1">
    <location>
        <begin position="82"/>
        <end position="166"/>
    </location>
</feature>
<evidence type="ECO:0000313" key="3">
    <source>
        <dbReference type="Proteomes" id="UP000823749"/>
    </source>
</evidence>
<feature type="compositionally biased region" description="Basic and acidic residues" evidence="1">
    <location>
        <begin position="133"/>
        <end position="148"/>
    </location>
</feature>
<evidence type="ECO:0000313" key="2">
    <source>
        <dbReference type="EMBL" id="KAG5547952.1"/>
    </source>
</evidence>
<feature type="region of interest" description="Disordered" evidence="1">
    <location>
        <begin position="208"/>
        <end position="275"/>
    </location>
</feature>
<dbReference type="AlphaFoldDB" id="A0AAV6K6H8"/>
<reference evidence="2" key="1">
    <citation type="submission" date="2020-08" db="EMBL/GenBank/DDBJ databases">
        <title>Plant Genome Project.</title>
        <authorList>
            <person name="Zhang R.-G."/>
        </authorList>
    </citation>
    <scope>NUCLEOTIDE SEQUENCE</scope>
    <source>
        <strain evidence="2">WSP0</strain>
        <tissue evidence="2">Leaf</tissue>
    </source>
</reference>
<proteinExistence type="predicted"/>
<protein>
    <submittedName>
        <fullName evidence="2">Uncharacterized protein</fullName>
    </submittedName>
</protein>
<feature type="region of interest" description="Disordered" evidence="1">
    <location>
        <begin position="340"/>
        <end position="360"/>
    </location>
</feature>
<feature type="compositionally biased region" description="Basic and acidic residues" evidence="1">
    <location>
        <begin position="156"/>
        <end position="166"/>
    </location>
</feature>
<comment type="caution">
    <text evidence="2">The sequence shown here is derived from an EMBL/GenBank/DDBJ whole genome shotgun (WGS) entry which is preliminary data.</text>
</comment>
<evidence type="ECO:0000256" key="1">
    <source>
        <dbReference type="SAM" id="MobiDB-lite"/>
    </source>
</evidence>
<feature type="compositionally biased region" description="Acidic residues" evidence="1">
    <location>
        <begin position="121"/>
        <end position="132"/>
    </location>
</feature>
<keyword evidence="3" id="KW-1185">Reference proteome</keyword>
<sequence length="426" mass="46869">MMKLENLQVKKLKFKHQNSAQYKKLPLKKPTENLVNISVPEPGRRTAYLMYTRLMYETVVATTLKVVSSFTVVVERDKAAAAYEDGGEEAAAGEDRDGEAGEDEDEVIRSSKDFSSSGSEADGEDDDMEDSDKDANKDADWAEGDKKANSSPIIQSEKEKTNKECVKNDVEGSATINESIKVIDQEHASNKATVDRQSMADTTINVVKEGKHQSLEPKSANSTSPNGADDGFNEVNSNSTHGLDSLVLDSQSPSKGESQEFGVPKNRDQSAGVQEVEKAELVGHQQVLGRNNVNINSPIVIDSNCSFRPSQLKSINLLVELNPSIIRKTTRSQQYEECMSKEDSVHGSSGDDMTDQDQNREGEVDTFEDTIAAGEILGIDFEESDVWAIKKTFEAEDKETKMLMKIYLDAAGSISFSWHLLGHVLL</sequence>
<organism evidence="2 3">
    <name type="scientific">Rhododendron griersonianum</name>
    <dbReference type="NCBI Taxonomy" id="479676"/>
    <lineage>
        <taxon>Eukaryota</taxon>
        <taxon>Viridiplantae</taxon>
        <taxon>Streptophyta</taxon>
        <taxon>Embryophyta</taxon>
        <taxon>Tracheophyta</taxon>
        <taxon>Spermatophyta</taxon>
        <taxon>Magnoliopsida</taxon>
        <taxon>eudicotyledons</taxon>
        <taxon>Gunneridae</taxon>
        <taxon>Pentapetalae</taxon>
        <taxon>asterids</taxon>
        <taxon>Ericales</taxon>
        <taxon>Ericaceae</taxon>
        <taxon>Ericoideae</taxon>
        <taxon>Rhodoreae</taxon>
        <taxon>Rhododendron</taxon>
    </lineage>
</organism>
<dbReference type="Proteomes" id="UP000823749">
    <property type="component" value="Chromosome 5"/>
</dbReference>
<accession>A0AAV6K6H8</accession>
<dbReference type="EMBL" id="JACTNZ010000005">
    <property type="protein sequence ID" value="KAG5547952.1"/>
    <property type="molecule type" value="Genomic_DNA"/>
</dbReference>
<name>A0AAV6K6H8_9ERIC</name>